<evidence type="ECO:0000313" key="2">
    <source>
        <dbReference type="EMBL" id="RAJ82105.1"/>
    </source>
</evidence>
<reference evidence="2 3" key="1">
    <citation type="submission" date="2018-06" db="EMBL/GenBank/DDBJ databases">
        <title>Genomic Encyclopedia of Archaeal and Bacterial Type Strains, Phase II (KMG-II): from individual species to whole genera.</title>
        <authorList>
            <person name="Goeker M."/>
        </authorList>
    </citation>
    <scope>NUCLEOTIDE SEQUENCE [LARGE SCALE GENOMIC DNA]</scope>
    <source>
        <strain evidence="2 3">DSM 29821</strain>
    </source>
</reference>
<keyword evidence="1" id="KW-0732">Signal</keyword>
<keyword evidence="3" id="KW-1185">Reference proteome</keyword>
<dbReference type="AlphaFoldDB" id="A0A327W1I1"/>
<feature type="chain" id="PRO_5016294807" description="YD repeat-containing protein" evidence="1">
    <location>
        <begin position="27"/>
        <end position="270"/>
    </location>
</feature>
<evidence type="ECO:0008006" key="4">
    <source>
        <dbReference type="Google" id="ProtNLM"/>
    </source>
</evidence>
<evidence type="ECO:0000256" key="1">
    <source>
        <dbReference type="SAM" id="SignalP"/>
    </source>
</evidence>
<comment type="caution">
    <text evidence="2">The sequence shown here is derived from an EMBL/GenBank/DDBJ whole genome shotgun (WGS) entry which is preliminary data.</text>
</comment>
<dbReference type="Proteomes" id="UP000249819">
    <property type="component" value="Unassembled WGS sequence"/>
</dbReference>
<proteinExistence type="predicted"/>
<gene>
    <name evidence="2" type="ORF">CLV59_104330</name>
</gene>
<dbReference type="RefSeq" id="WP_111592649.1">
    <property type="nucleotide sequence ID" value="NZ_QLMA01000004.1"/>
</dbReference>
<dbReference type="EMBL" id="QLMA01000004">
    <property type="protein sequence ID" value="RAJ82105.1"/>
    <property type="molecule type" value="Genomic_DNA"/>
</dbReference>
<protein>
    <recommendedName>
        <fullName evidence="4">YD repeat-containing protein</fullName>
    </recommendedName>
</protein>
<feature type="signal peptide" evidence="1">
    <location>
        <begin position="1"/>
        <end position="26"/>
    </location>
</feature>
<organism evidence="2 3">
    <name type="scientific">Chitinophaga dinghuensis</name>
    <dbReference type="NCBI Taxonomy" id="1539050"/>
    <lineage>
        <taxon>Bacteria</taxon>
        <taxon>Pseudomonadati</taxon>
        <taxon>Bacteroidota</taxon>
        <taxon>Chitinophagia</taxon>
        <taxon>Chitinophagales</taxon>
        <taxon>Chitinophagaceae</taxon>
        <taxon>Chitinophaga</taxon>
    </lineage>
</organism>
<sequence>MHNANITRRVSHVLLLAGLGLTTAFTTIPGEPEPTYLHKIIAGGSRTTLEYNTDKTVNKLVQVYKGESGEYQEVIVPVYENGRLVKTMSTDNTASAATDLNTSLEYAAGGQVQRISYYRDNAVYAYDSLAYGDGGHLVARYQFAKQPGKNAWENSGYQAFTWDGQGNIIRQDNFGKQPGYSKFVNVSSISYRYDDKLNPRQQQGLAWMLELQPAYLSAHNVIGETLVSNHSSRPVTSTCVYSYTGGKFPLKATYTTDADPGIVKMEFTRL</sequence>
<evidence type="ECO:0000313" key="3">
    <source>
        <dbReference type="Proteomes" id="UP000249819"/>
    </source>
</evidence>
<dbReference type="OrthoDB" id="664300at2"/>
<name>A0A327W1I1_9BACT</name>
<accession>A0A327W1I1</accession>